<keyword evidence="4 6" id="KW-1133">Transmembrane helix</keyword>
<gene>
    <name evidence="8" type="ORF">EG19_09985</name>
</gene>
<dbReference type="NCBIfam" id="TIGR00360">
    <property type="entry name" value="ComEC_N-term"/>
    <property type="match status" value="1"/>
</dbReference>
<sequence length="755" mass="80963">MWSWRSSSEKPEVGWELSLWGAGVVLSAFAFGALEVVPPWAWLALSLGAVASFSCALLSPRRLVFWFFLGVCLAGALTLASGPTMGREERRPVRFSGVVRDGFRPVETGWSTRLRVLTVEGPSGPENVRRELSLTVGGSASPENLPAPGSRVEGAGELVQRGRRQSLWVKTPRLLQLQGHPGGVDAFREEARWRLVETAGFSLQRQRAATLAAALVLGRREQLLEEETQTLRQAGLGHLLAVSGLHVGLVAGLFWTLFLLLGLSPRTRRWLLIPVVVGFAWLSGGAPPVRRAAGAAVLLLVARQLGRPLELLPTFWGVVGLLVLVEPGLVWDVGFELSAGIALALVRFLPELKDLLGGGRFGTAVSVAAVAQVASLPLSGLHFGILPPLGMVCNLLAVPVATVMVGLSLAALALAWLFSPLAELCLDGVGFGALILQLLAGWGAKVLWAFPPLPWGLQAFLLLLFVAALLPWRGALGAALGVVVMTAFLVARAYLPPSKPQVAMLPVRQGMALLVSGREGRLLVDAGRASREALGALAWWRGAKLDALVLTHPDADHVGGAEAVVSVLRPRFLMLPALFWQRSEFLPLRWQAEKRGVAVVPLFPGQRVRVGDVVCDVLWPPAHGDLPDNDASLVLRCGLAGVSLLLVGDLESTGEERLLASAQPLFADILQVGHHGSRTSTSWAFLKVVSPRLALIPTGTSPHLRFPQPVVVSRLRQARVLVLSQKQGFQRLWVGQEGKLELDTSPPVFVRVSGD</sequence>
<feature type="transmembrane region" description="Helical" evidence="6">
    <location>
        <begin position="424"/>
        <end position="443"/>
    </location>
</feature>
<feature type="transmembrane region" description="Helical" evidence="6">
    <location>
        <begin position="41"/>
        <end position="59"/>
    </location>
</feature>
<dbReference type="Pfam" id="PF03772">
    <property type="entry name" value="Competence"/>
    <property type="match status" value="1"/>
</dbReference>
<proteinExistence type="predicted"/>
<feature type="transmembrane region" description="Helical" evidence="6">
    <location>
        <begin position="331"/>
        <end position="349"/>
    </location>
</feature>
<keyword evidence="3 6" id="KW-0812">Transmembrane</keyword>
<dbReference type="GO" id="GO:0005886">
    <property type="term" value="C:plasma membrane"/>
    <property type="evidence" value="ECO:0007669"/>
    <property type="project" value="UniProtKB-SubCell"/>
</dbReference>
<dbReference type="InterPro" id="IPR001279">
    <property type="entry name" value="Metallo-B-lactamas"/>
</dbReference>
<feature type="transmembrane region" description="Helical" evidence="6">
    <location>
        <begin position="395"/>
        <end position="417"/>
    </location>
</feature>
<dbReference type="Pfam" id="PF00753">
    <property type="entry name" value="Lactamase_B"/>
    <property type="match status" value="1"/>
</dbReference>
<dbReference type="InterPro" id="IPR004797">
    <property type="entry name" value="Competence_ComEC/Rec2"/>
</dbReference>
<evidence type="ECO:0000313" key="9">
    <source>
        <dbReference type="Proteomes" id="UP000027284"/>
    </source>
</evidence>
<dbReference type="NCBIfam" id="TIGR00361">
    <property type="entry name" value="ComEC_Rec2"/>
    <property type="match status" value="1"/>
</dbReference>
<dbReference type="PANTHER" id="PTHR30619">
    <property type="entry name" value="DNA INTERNALIZATION/COMPETENCE PROTEIN COMEC/REC2"/>
    <property type="match status" value="1"/>
</dbReference>
<keyword evidence="9" id="KW-1185">Reference proteome</keyword>
<protein>
    <recommendedName>
        <fullName evidence="7">Metallo-beta-lactamase domain-containing protein</fullName>
    </recommendedName>
</protein>
<keyword evidence="5 6" id="KW-0472">Membrane</keyword>
<evidence type="ECO:0000256" key="2">
    <source>
        <dbReference type="ARBA" id="ARBA00022475"/>
    </source>
</evidence>
<feature type="transmembrane region" description="Helical" evidence="6">
    <location>
        <begin position="65"/>
        <end position="85"/>
    </location>
</feature>
<dbReference type="RefSeq" id="WP_038046966.1">
    <property type="nucleotide sequence ID" value="NZ_JMFG01000005.1"/>
</dbReference>
<comment type="subcellular location">
    <subcellularLocation>
        <location evidence="1">Cell membrane</location>
        <topology evidence="1">Multi-pass membrane protein</topology>
    </subcellularLocation>
</comment>
<feature type="transmembrane region" description="Helical" evidence="6">
    <location>
        <begin position="270"/>
        <end position="289"/>
    </location>
</feature>
<feature type="domain" description="Metallo-beta-lactamase" evidence="7">
    <location>
        <begin position="509"/>
        <end position="699"/>
    </location>
</feature>
<evidence type="ECO:0000256" key="6">
    <source>
        <dbReference type="SAM" id="Phobius"/>
    </source>
</evidence>
<dbReference type="PANTHER" id="PTHR30619:SF1">
    <property type="entry name" value="RECOMBINATION PROTEIN 2"/>
    <property type="match status" value="1"/>
</dbReference>
<evidence type="ECO:0000313" key="8">
    <source>
        <dbReference type="EMBL" id="KDA54744.1"/>
    </source>
</evidence>
<dbReference type="CDD" id="cd07731">
    <property type="entry name" value="ComA-like_MBL-fold"/>
    <property type="match status" value="1"/>
</dbReference>
<dbReference type="EMBL" id="JMFG01000005">
    <property type="protein sequence ID" value="KDA54744.1"/>
    <property type="molecule type" value="Genomic_DNA"/>
</dbReference>
<dbReference type="SUPFAM" id="SSF56281">
    <property type="entry name" value="Metallo-hydrolase/oxidoreductase"/>
    <property type="match status" value="1"/>
</dbReference>
<dbReference type="InterPro" id="IPR036866">
    <property type="entry name" value="RibonucZ/Hydroxyglut_hydro"/>
</dbReference>
<dbReference type="AlphaFoldDB" id="A0A062XZ65"/>
<organism evidence="8 9">
    <name type="scientific">Thermoanaerobaculum aquaticum</name>
    <dbReference type="NCBI Taxonomy" id="1312852"/>
    <lineage>
        <taxon>Bacteria</taxon>
        <taxon>Pseudomonadati</taxon>
        <taxon>Acidobacteriota</taxon>
        <taxon>Thermoanaerobaculia</taxon>
        <taxon>Thermoanaerobaculales</taxon>
        <taxon>Thermoanaerobaculaceae</taxon>
        <taxon>Thermoanaerobaculum</taxon>
    </lineage>
</organism>
<dbReference type="InterPro" id="IPR052159">
    <property type="entry name" value="Competence_DNA_uptake"/>
</dbReference>
<evidence type="ECO:0000256" key="3">
    <source>
        <dbReference type="ARBA" id="ARBA00022692"/>
    </source>
</evidence>
<dbReference type="STRING" id="1312852.EG19_09985"/>
<feature type="transmembrane region" description="Helical" evidence="6">
    <location>
        <begin position="17"/>
        <end position="34"/>
    </location>
</feature>
<name>A0A062XZ65_9BACT</name>
<dbReference type="Proteomes" id="UP000027284">
    <property type="component" value="Unassembled WGS sequence"/>
</dbReference>
<feature type="transmembrane region" description="Helical" evidence="6">
    <location>
        <begin position="239"/>
        <end position="264"/>
    </location>
</feature>
<dbReference type="OrthoDB" id="9761531at2"/>
<dbReference type="Gene3D" id="3.60.15.10">
    <property type="entry name" value="Ribonuclease Z/Hydroxyacylglutathione hydrolase-like"/>
    <property type="match status" value="1"/>
</dbReference>
<feature type="transmembrane region" description="Helical" evidence="6">
    <location>
        <begin position="477"/>
        <end position="495"/>
    </location>
</feature>
<evidence type="ECO:0000256" key="1">
    <source>
        <dbReference type="ARBA" id="ARBA00004651"/>
    </source>
</evidence>
<comment type="caution">
    <text evidence="8">The sequence shown here is derived from an EMBL/GenBank/DDBJ whole genome shotgun (WGS) entry which is preliminary data.</text>
</comment>
<accession>A0A062XZ65</accession>
<dbReference type="InterPro" id="IPR004477">
    <property type="entry name" value="ComEC_N"/>
</dbReference>
<evidence type="ECO:0000259" key="7">
    <source>
        <dbReference type="SMART" id="SM00849"/>
    </source>
</evidence>
<feature type="transmembrane region" description="Helical" evidence="6">
    <location>
        <begin position="455"/>
        <end position="472"/>
    </location>
</feature>
<evidence type="ECO:0000256" key="5">
    <source>
        <dbReference type="ARBA" id="ARBA00023136"/>
    </source>
</evidence>
<reference evidence="8 9" key="1">
    <citation type="submission" date="2014-04" db="EMBL/GenBank/DDBJ databases">
        <title>The Genome Sequence of Thermoanaerobaculum aquaticum MP-01, The First Cultivated Group 23 Acidobacterium.</title>
        <authorList>
            <person name="Stamps B.W."/>
            <person name="Losey N.A."/>
            <person name="Lawson P.A."/>
            <person name="Stevenson B.S."/>
        </authorList>
    </citation>
    <scope>NUCLEOTIDE SEQUENCE [LARGE SCALE GENOMIC DNA]</scope>
    <source>
        <strain evidence="8 9">MP-01</strain>
    </source>
</reference>
<feature type="transmembrane region" description="Helical" evidence="6">
    <location>
        <begin position="361"/>
        <end position="383"/>
    </location>
</feature>
<dbReference type="SMART" id="SM00849">
    <property type="entry name" value="Lactamase_B"/>
    <property type="match status" value="1"/>
</dbReference>
<dbReference type="GO" id="GO:0030420">
    <property type="term" value="P:establishment of competence for transformation"/>
    <property type="evidence" value="ECO:0007669"/>
    <property type="project" value="InterPro"/>
</dbReference>
<evidence type="ECO:0000256" key="4">
    <source>
        <dbReference type="ARBA" id="ARBA00022989"/>
    </source>
</evidence>
<keyword evidence="2" id="KW-1003">Cell membrane</keyword>
<dbReference type="InterPro" id="IPR035681">
    <property type="entry name" value="ComA-like_MBL"/>
</dbReference>